<gene>
    <name evidence="2" type="ORF">M0812_28900</name>
</gene>
<evidence type="ECO:0000313" key="2">
    <source>
        <dbReference type="EMBL" id="KAJ3426444.1"/>
    </source>
</evidence>
<dbReference type="Proteomes" id="UP001146793">
    <property type="component" value="Unassembled WGS sequence"/>
</dbReference>
<sequence length="119" mass="14623">MRRNCLTLNHRQCKQVVNLEEGYEIIQKELKKLMKKIKQTNNNKKEFVEIIQCEKFRCLKKKQRILDLVQKKYEKLNELTQNQFIIIYEEISIEQNEKYFQLNYQSNETQKDTENFVKT</sequence>
<evidence type="ECO:0000313" key="3">
    <source>
        <dbReference type="Proteomes" id="UP001146793"/>
    </source>
</evidence>
<dbReference type="AlphaFoldDB" id="A0AAV7YG42"/>
<proteinExistence type="predicted"/>
<feature type="coiled-coil region" evidence="1">
    <location>
        <begin position="16"/>
        <end position="79"/>
    </location>
</feature>
<dbReference type="EMBL" id="JANTQA010000070">
    <property type="protein sequence ID" value="KAJ3426444.1"/>
    <property type="molecule type" value="Genomic_DNA"/>
</dbReference>
<protein>
    <submittedName>
        <fullName evidence="2">Uncharacterized protein</fullName>
    </submittedName>
</protein>
<reference evidence="2" key="1">
    <citation type="submission" date="2022-08" db="EMBL/GenBank/DDBJ databases">
        <title>Novel sulphate-reducing endosymbionts in the free-living metamonad Anaeramoeba.</title>
        <authorList>
            <person name="Jerlstrom-Hultqvist J."/>
            <person name="Cepicka I."/>
            <person name="Gallot-Lavallee L."/>
            <person name="Salas-Leiva D."/>
            <person name="Curtis B.A."/>
            <person name="Zahonova K."/>
            <person name="Pipaliya S."/>
            <person name="Dacks J."/>
            <person name="Roger A.J."/>
        </authorList>
    </citation>
    <scope>NUCLEOTIDE SEQUENCE</scope>
    <source>
        <strain evidence="2">Busselton2</strain>
    </source>
</reference>
<organism evidence="2 3">
    <name type="scientific">Anaeramoeba flamelloides</name>
    <dbReference type="NCBI Taxonomy" id="1746091"/>
    <lineage>
        <taxon>Eukaryota</taxon>
        <taxon>Metamonada</taxon>
        <taxon>Anaeramoebidae</taxon>
        <taxon>Anaeramoeba</taxon>
    </lineage>
</organism>
<evidence type="ECO:0000256" key="1">
    <source>
        <dbReference type="SAM" id="Coils"/>
    </source>
</evidence>
<accession>A0AAV7YG42</accession>
<comment type="caution">
    <text evidence="2">The sequence shown here is derived from an EMBL/GenBank/DDBJ whole genome shotgun (WGS) entry which is preliminary data.</text>
</comment>
<keyword evidence="1" id="KW-0175">Coiled coil</keyword>
<name>A0AAV7YG42_9EUKA</name>